<dbReference type="EMBL" id="JBIAZU010000003">
    <property type="protein sequence ID" value="MFF5291491.1"/>
    <property type="molecule type" value="Genomic_DNA"/>
</dbReference>
<evidence type="ECO:0000313" key="3">
    <source>
        <dbReference type="Proteomes" id="UP001602245"/>
    </source>
</evidence>
<keyword evidence="3" id="KW-1185">Reference proteome</keyword>
<gene>
    <name evidence="2" type="ORF">ACFY35_18775</name>
</gene>
<dbReference type="Gene3D" id="3.90.550.10">
    <property type="entry name" value="Spore Coat Polysaccharide Biosynthesis Protein SpsA, Chain A"/>
    <property type="match status" value="1"/>
</dbReference>
<proteinExistence type="predicted"/>
<evidence type="ECO:0000313" key="2">
    <source>
        <dbReference type="EMBL" id="MFF5291491.1"/>
    </source>
</evidence>
<dbReference type="PANTHER" id="PTHR43685">
    <property type="entry name" value="GLYCOSYLTRANSFERASE"/>
    <property type="match status" value="1"/>
</dbReference>
<keyword evidence="2" id="KW-0328">Glycosyltransferase</keyword>
<organism evidence="2 3">
    <name type="scientific">Paractinoplanes globisporus</name>
    <dbReference type="NCBI Taxonomy" id="113565"/>
    <lineage>
        <taxon>Bacteria</taxon>
        <taxon>Bacillati</taxon>
        <taxon>Actinomycetota</taxon>
        <taxon>Actinomycetes</taxon>
        <taxon>Micromonosporales</taxon>
        <taxon>Micromonosporaceae</taxon>
        <taxon>Paractinoplanes</taxon>
    </lineage>
</organism>
<dbReference type="InterPro" id="IPR001173">
    <property type="entry name" value="Glyco_trans_2-like"/>
</dbReference>
<keyword evidence="2" id="KW-0808">Transferase</keyword>
<dbReference type="RefSeq" id="WP_245577459.1">
    <property type="nucleotide sequence ID" value="NZ_JBIAZU010000003.1"/>
</dbReference>
<comment type="caution">
    <text evidence="2">The sequence shown here is derived from an EMBL/GenBank/DDBJ whole genome shotgun (WGS) entry which is preliminary data.</text>
</comment>
<reference evidence="2 3" key="1">
    <citation type="submission" date="2024-10" db="EMBL/GenBank/DDBJ databases">
        <title>The Natural Products Discovery Center: Release of the First 8490 Sequenced Strains for Exploring Actinobacteria Biosynthetic Diversity.</title>
        <authorList>
            <person name="Kalkreuter E."/>
            <person name="Kautsar S.A."/>
            <person name="Yang D."/>
            <person name="Bader C.D."/>
            <person name="Teijaro C.N."/>
            <person name="Fluegel L."/>
            <person name="Davis C.M."/>
            <person name="Simpson J.R."/>
            <person name="Lauterbach L."/>
            <person name="Steele A.D."/>
            <person name="Gui C."/>
            <person name="Meng S."/>
            <person name="Li G."/>
            <person name="Viehrig K."/>
            <person name="Ye F."/>
            <person name="Su P."/>
            <person name="Kiefer A.F."/>
            <person name="Nichols A."/>
            <person name="Cepeda A.J."/>
            <person name="Yan W."/>
            <person name="Fan B."/>
            <person name="Jiang Y."/>
            <person name="Adhikari A."/>
            <person name="Zheng C.-J."/>
            <person name="Schuster L."/>
            <person name="Cowan T.M."/>
            <person name="Smanski M.J."/>
            <person name="Chevrette M.G."/>
            <person name="De Carvalho L.P.S."/>
            <person name="Shen B."/>
        </authorList>
    </citation>
    <scope>NUCLEOTIDE SEQUENCE [LARGE SCALE GENOMIC DNA]</scope>
    <source>
        <strain evidence="2 3">NPDC000087</strain>
    </source>
</reference>
<dbReference type="SUPFAM" id="SSF53448">
    <property type="entry name" value="Nucleotide-diphospho-sugar transferases"/>
    <property type="match status" value="1"/>
</dbReference>
<dbReference type="Proteomes" id="UP001602245">
    <property type="component" value="Unassembled WGS sequence"/>
</dbReference>
<dbReference type="EC" id="2.4.-.-" evidence="2"/>
<protein>
    <submittedName>
        <fullName evidence="2">Glycosyltransferase</fullName>
        <ecNumber evidence="2">2.4.-.-</ecNumber>
    </submittedName>
</protein>
<feature type="domain" description="Glycosyltransferase 2-like" evidence="1">
    <location>
        <begin position="4"/>
        <end position="118"/>
    </location>
</feature>
<evidence type="ECO:0000259" key="1">
    <source>
        <dbReference type="Pfam" id="PF00535"/>
    </source>
</evidence>
<dbReference type="PANTHER" id="PTHR43685:SF2">
    <property type="entry name" value="GLYCOSYLTRANSFERASE 2-LIKE DOMAIN-CONTAINING PROTEIN"/>
    <property type="match status" value="1"/>
</dbReference>
<accession>A0ABW6WDW1</accession>
<dbReference type="InterPro" id="IPR029044">
    <property type="entry name" value="Nucleotide-diphossugar_trans"/>
</dbReference>
<dbReference type="GO" id="GO:0016757">
    <property type="term" value="F:glycosyltransferase activity"/>
    <property type="evidence" value="ECO:0007669"/>
    <property type="project" value="UniProtKB-KW"/>
</dbReference>
<dbReference type="Pfam" id="PF00535">
    <property type="entry name" value="Glycos_transf_2"/>
    <property type="match status" value="1"/>
</dbReference>
<dbReference type="InterPro" id="IPR050834">
    <property type="entry name" value="Glycosyltransf_2"/>
</dbReference>
<name>A0ABW6WDW1_9ACTN</name>
<sequence length="313" mass="33457">MEITVVVLTYNSAATLPACLDSLAAQQHQPAEVLIVDDDSADMSVDIARGYTGRLPIRILRNGSHNISRGRNMGLAAARHPVVAFLDSDAWAEPGWTAAVLAAFSENTHTAVVGGAVLADHTGRLAAAIAINDGTMRHLASSGKLLVGGCNMAVHTARTSELFDERWVHAEDIEFTDRVGRWSVAPAARVWHESRPTVAGYFGQMYRYGLWKVRYTLHTGDARLADYSPAVAMVGSGALACVSPWLALAYPALCVAETIVVAGLARPASRLLPLMALGWLVKNTGWGLGVLHALLQQVTGRSRIPAGPRPRVV</sequence>